<dbReference type="CDD" id="cd08946">
    <property type="entry name" value="SDR_e"/>
    <property type="match status" value="1"/>
</dbReference>
<organism evidence="2 3">
    <name type="scientific">Streptomyces phaeochromogenes</name>
    <dbReference type="NCBI Taxonomy" id="1923"/>
    <lineage>
        <taxon>Bacteria</taxon>
        <taxon>Bacillati</taxon>
        <taxon>Actinomycetota</taxon>
        <taxon>Actinomycetes</taxon>
        <taxon>Kitasatosporales</taxon>
        <taxon>Streptomycetaceae</taxon>
        <taxon>Streptomyces</taxon>
        <taxon>Streptomyces phaeochromogenes group</taxon>
    </lineage>
</organism>
<protein>
    <submittedName>
        <fullName evidence="2">NAD-dependent epimerase/dehydratase</fullName>
    </submittedName>
</protein>
<dbReference type="Proteomes" id="UP001340816">
    <property type="component" value="Chromosome"/>
</dbReference>
<dbReference type="RefSeq" id="WP_326757618.1">
    <property type="nucleotide sequence ID" value="NZ_CP109135.1"/>
</dbReference>
<name>A0ABZ1H0R3_STRPH</name>
<gene>
    <name evidence="2" type="ORF">OHB35_02175</name>
</gene>
<dbReference type="PANTHER" id="PTHR43245">
    <property type="entry name" value="BIFUNCTIONAL POLYMYXIN RESISTANCE PROTEIN ARNA"/>
    <property type="match status" value="1"/>
</dbReference>
<evidence type="ECO:0000313" key="3">
    <source>
        <dbReference type="Proteomes" id="UP001340816"/>
    </source>
</evidence>
<dbReference type="Pfam" id="PF01370">
    <property type="entry name" value="Epimerase"/>
    <property type="match status" value="1"/>
</dbReference>
<dbReference type="InterPro" id="IPR050177">
    <property type="entry name" value="Lipid_A_modif_metabolic_enz"/>
</dbReference>
<dbReference type="EMBL" id="CP109135">
    <property type="protein sequence ID" value="WSD12103.1"/>
    <property type="molecule type" value="Genomic_DNA"/>
</dbReference>
<evidence type="ECO:0000313" key="2">
    <source>
        <dbReference type="EMBL" id="WSD12103.1"/>
    </source>
</evidence>
<dbReference type="InterPro" id="IPR001509">
    <property type="entry name" value="Epimerase_deHydtase"/>
</dbReference>
<proteinExistence type="predicted"/>
<sequence>MKLAAELLNQSKDTRRPLIVVLGASGFMGSAVVDRLAGLPVTVRAVARGLSPVPAEAVADVETHQVDLARPGALAHAVEGADAVVHLVAQVGGDRSWRAADERTERVNVGVMRDLVTAFEGRDAPAPAVVFASTAQAGTSGEHPRAAYAQQKIAAEEVLREGTSRGTVRGVVLRLSTVYGRSPLSGSAGRGVLAAMTRRALDGDPLTMWHDGSVERDFLHVRDAAHAFVTALDHVPRLEGGNWAVGSGSRVRLGEVFTFLADAVAEQTGRPPVPVQSVQPPDFAEAGDFHTPESDPAAFSAVTGWSPALPLREGLKDLVAALTVAAASTSRER</sequence>
<keyword evidence="3" id="KW-1185">Reference proteome</keyword>
<accession>A0ABZ1H0R3</accession>
<dbReference type="PANTHER" id="PTHR43245:SF13">
    <property type="entry name" value="UDP-D-APIOSE_UDP-D-XYLOSE SYNTHASE 2"/>
    <property type="match status" value="1"/>
</dbReference>
<dbReference type="Gene3D" id="3.40.50.720">
    <property type="entry name" value="NAD(P)-binding Rossmann-like Domain"/>
    <property type="match status" value="1"/>
</dbReference>
<dbReference type="InterPro" id="IPR036291">
    <property type="entry name" value="NAD(P)-bd_dom_sf"/>
</dbReference>
<reference evidence="2 3" key="1">
    <citation type="submission" date="2022-10" db="EMBL/GenBank/DDBJ databases">
        <title>The complete genomes of actinobacterial strains from the NBC collection.</title>
        <authorList>
            <person name="Joergensen T.S."/>
            <person name="Alvarez Arevalo M."/>
            <person name="Sterndorff E.B."/>
            <person name="Faurdal D."/>
            <person name="Vuksanovic O."/>
            <person name="Mourched A.-S."/>
            <person name="Charusanti P."/>
            <person name="Shaw S."/>
            <person name="Blin K."/>
            <person name="Weber T."/>
        </authorList>
    </citation>
    <scope>NUCLEOTIDE SEQUENCE [LARGE SCALE GENOMIC DNA]</scope>
    <source>
        <strain evidence="2 3">NBC 01752</strain>
    </source>
</reference>
<feature type="domain" description="NAD-dependent epimerase/dehydratase" evidence="1">
    <location>
        <begin position="19"/>
        <end position="245"/>
    </location>
</feature>
<evidence type="ECO:0000259" key="1">
    <source>
        <dbReference type="Pfam" id="PF01370"/>
    </source>
</evidence>
<dbReference type="SUPFAM" id="SSF51735">
    <property type="entry name" value="NAD(P)-binding Rossmann-fold domains"/>
    <property type="match status" value="1"/>
</dbReference>